<dbReference type="EMBL" id="FPKW01000005">
    <property type="protein sequence ID" value="SFZ93521.1"/>
    <property type="molecule type" value="Genomic_DNA"/>
</dbReference>
<protein>
    <submittedName>
        <fullName evidence="3">ATP-GRASP peptide maturase, grasp-with-spasm system</fullName>
    </submittedName>
</protein>
<dbReference type="PANTHER" id="PTHR21621">
    <property type="entry name" value="RIBOSOMAL PROTEIN S6 MODIFICATION PROTEIN"/>
    <property type="match status" value="1"/>
</dbReference>
<dbReference type="RefSeq" id="WP_072409122.1">
    <property type="nucleotide sequence ID" value="NZ_FPKW01000005.1"/>
</dbReference>
<sequence length="309" mass="36429">MIIIQTSANDASTQSVIQWLSFFGEDFLRLDDNTFVEIKRLDRHHIILVLNGEEVDFNKIKSFWYRRGHFFLTKENEKNSLNNFLKTENEDAFELLQLKLLDKKHIGNYKYDNVNKLIVSELAEKCGLDVPDYIITNNKSDLLEFKEKHQKIITKHIQGLPFFKIENYMMGALTKIVETEDIINFEENFSHSLFQEYIDKEIEIRSFFINDTFYSSAIFSQNDGQTTIDFRDYNRTKPNRVAPFKLPEEIEEKLKTLNEKLNINSGSYDLILSKDSKYYFLEVNPIGQFAQVSGPCNYYLERKIAEELL</sequence>
<dbReference type="AlphaFoldDB" id="A0A1K2IM52"/>
<gene>
    <name evidence="3" type="ORF">SAMN05216324_105115</name>
</gene>
<dbReference type="PANTHER" id="PTHR21621:SF0">
    <property type="entry name" value="BETA-CITRYLGLUTAMATE SYNTHASE B-RELATED"/>
    <property type="match status" value="1"/>
</dbReference>
<dbReference type="STRING" id="1612149.SAMN05216324_105115"/>
<dbReference type="PROSITE" id="PS50975">
    <property type="entry name" value="ATP_GRASP"/>
    <property type="match status" value="1"/>
</dbReference>
<feature type="domain" description="ATP-grasp" evidence="2">
    <location>
        <begin position="120"/>
        <end position="309"/>
    </location>
</feature>
<dbReference type="GO" id="GO:0005737">
    <property type="term" value="C:cytoplasm"/>
    <property type="evidence" value="ECO:0007669"/>
    <property type="project" value="TreeGrafter"/>
</dbReference>
<dbReference type="SUPFAM" id="SSF56059">
    <property type="entry name" value="Glutathione synthetase ATP-binding domain-like"/>
    <property type="match status" value="1"/>
</dbReference>
<dbReference type="GO" id="GO:0018169">
    <property type="term" value="F:ribosomal S6-glutamic acid ligase activity"/>
    <property type="evidence" value="ECO:0007669"/>
    <property type="project" value="TreeGrafter"/>
</dbReference>
<reference evidence="4" key="1">
    <citation type="submission" date="2016-10" db="EMBL/GenBank/DDBJ databases">
        <authorList>
            <person name="Varghese N."/>
            <person name="Submissions S."/>
        </authorList>
    </citation>
    <scope>NUCLEOTIDE SEQUENCE [LARGE SCALE GENOMIC DNA]</scope>
    <source>
        <strain evidence="4">SUR2</strain>
    </source>
</reference>
<dbReference type="GO" id="GO:0009432">
    <property type="term" value="P:SOS response"/>
    <property type="evidence" value="ECO:0007669"/>
    <property type="project" value="TreeGrafter"/>
</dbReference>
<dbReference type="Proteomes" id="UP000182034">
    <property type="component" value="Unassembled WGS sequence"/>
</dbReference>
<dbReference type="NCBIfam" id="TIGR04192">
    <property type="entry name" value="GRASP_w_spasm"/>
    <property type="match status" value="1"/>
</dbReference>
<dbReference type="InterPro" id="IPR026455">
    <property type="entry name" value="GRASP_w_spasm"/>
</dbReference>
<evidence type="ECO:0000256" key="1">
    <source>
        <dbReference type="PROSITE-ProRule" id="PRU00409"/>
    </source>
</evidence>
<accession>A0A1K2IM52</accession>
<organism evidence="3 4">
    <name type="scientific">Chryseobacterium limigenitum</name>
    <dbReference type="NCBI Taxonomy" id="1612149"/>
    <lineage>
        <taxon>Bacteria</taxon>
        <taxon>Pseudomonadati</taxon>
        <taxon>Bacteroidota</taxon>
        <taxon>Flavobacteriia</taxon>
        <taxon>Flavobacteriales</taxon>
        <taxon>Weeksellaceae</taxon>
        <taxon>Chryseobacterium group</taxon>
        <taxon>Chryseobacterium</taxon>
    </lineage>
</organism>
<evidence type="ECO:0000313" key="4">
    <source>
        <dbReference type="Proteomes" id="UP000182034"/>
    </source>
</evidence>
<proteinExistence type="predicted"/>
<name>A0A1K2IM52_9FLAO</name>
<dbReference type="OrthoDB" id="583309at2"/>
<evidence type="ECO:0000259" key="2">
    <source>
        <dbReference type="PROSITE" id="PS50975"/>
    </source>
</evidence>
<keyword evidence="1" id="KW-0547">Nucleotide-binding</keyword>
<dbReference type="GO" id="GO:0046872">
    <property type="term" value="F:metal ion binding"/>
    <property type="evidence" value="ECO:0007669"/>
    <property type="project" value="InterPro"/>
</dbReference>
<keyword evidence="1" id="KW-0067">ATP-binding</keyword>
<evidence type="ECO:0000313" key="3">
    <source>
        <dbReference type="EMBL" id="SFZ93521.1"/>
    </source>
</evidence>
<keyword evidence="4" id="KW-1185">Reference proteome</keyword>
<dbReference type="Gene3D" id="3.30.470.20">
    <property type="entry name" value="ATP-grasp fold, B domain"/>
    <property type="match status" value="1"/>
</dbReference>
<dbReference type="GO" id="GO:0005524">
    <property type="term" value="F:ATP binding"/>
    <property type="evidence" value="ECO:0007669"/>
    <property type="project" value="UniProtKB-UniRule"/>
</dbReference>
<dbReference type="InterPro" id="IPR011761">
    <property type="entry name" value="ATP-grasp"/>
</dbReference>